<dbReference type="RefSeq" id="WP_105329680.1">
    <property type="nucleotide sequence ID" value="NZ_PUHY01000006.1"/>
</dbReference>
<feature type="compositionally biased region" description="Polar residues" evidence="1">
    <location>
        <begin position="1"/>
        <end position="17"/>
    </location>
</feature>
<evidence type="ECO:0008006" key="4">
    <source>
        <dbReference type="Google" id="ProtNLM"/>
    </source>
</evidence>
<dbReference type="AlphaFoldDB" id="A0A2S8FWE8"/>
<evidence type="ECO:0000313" key="2">
    <source>
        <dbReference type="EMBL" id="PQO36390.1"/>
    </source>
</evidence>
<accession>A0A2S8FWE8</accession>
<evidence type="ECO:0000313" key="3">
    <source>
        <dbReference type="Proteomes" id="UP000238322"/>
    </source>
</evidence>
<proteinExistence type="predicted"/>
<dbReference type="EMBL" id="PUHY01000006">
    <property type="protein sequence ID" value="PQO36390.1"/>
    <property type="molecule type" value="Genomic_DNA"/>
</dbReference>
<organism evidence="2 3">
    <name type="scientific">Blastopirellula marina</name>
    <dbReference type="NCBI Taxonomy" id="124"/>
    <lineage>
        <taxon>Bacteria</taxon>
        <taxon>Pseudomonadati</taxon>
        <taxon>Planctomycetota</taxon>
        <taxon>Planctomycetia</taxon>
        <taxon>Pirellulales</taxon>
        <taxon>Pirellulaceae</taxon>
        <taxon>Blastopirellula</taxon>
    </lineage>
</organism>
<sequence length="316" mass="36136">MSTMVDSMTDSPPVDSSPSERLRSTMIAMRLSFSWFGVRKSLTSEQRSEAAEAFGADGEVISAGKRLIDTTHSRYKAVTNVRSRTVGLWKSVSLPFPEIGIRLVKRDDLSSIQVWMTTLKQDLQEAVSELDREFTNLKEAARLRLGRLYNEADYPISLQGLFDLNWDWPNVEAPRHLQQLSPELYQEECRRVRSRFDDAVRMAEQAFIEELEKLVSHLSERLSGSDDGKPKIFRDSALENLTTFFGRFRDLNIGSSEELEDLVNRAQQVVGGIQPQQLRDSHQLRQQVATRLATVQSSLDGLLVDRPRRNILRRPR</sequence>
<feature type="region of interest" description="Disordered" evidence="1">
    <location>
        <begin position="1"/>
        <end position="21"/>
    </location>
</feature>
<protein>
    <recommendedName>
        <fullName evidence="4">DUF3150 domain-containing protein</fullName>
    </recommendedName>
</protein>
<dbReference type="Proteomes" id="UP000238322">
    <property type="component" value="Unassembled WGS sequence"/>
</dbReference>
<name>A0A2S8FWE8_9BACT</name>
<evidence type="ECO:0000256" key="1">
    <source>
        <dbReference type="SAM" id="MobiDB-lite"/>
    </source>
</evidence>
<gene>
    <name evidence="2" type="ORF">C5Y83_10860</name>
</gene>
<reference evidence="2 3" key="1">
    <citation type="submission" date="2018-02" db="EMBL/GenBank/DDBJ databases">
        <title>Comparative genomes isolates from brazilian mangrove.</title>
        <authorList>
            <person name="Araujo J.E."/>
            <person name="Taketani R.G."/>
            <person name="Silva M.C.P."/>
            <person name="Loureco M.V."/>
            <person name="Andreote F.D."/>
        </authorList>
    </citation>
    <scope>NUCLEOTIDE SEQUENCE [LARGE SCALE GENOMIC DNA]</scope>
    <source>
        <strain evidence="2 3">Hex-1 MGV</strain>
    </source>
</reference>
<comment type="caution">
    <text evidence="2">The sequence shown here is derived from an EMBL/GenBank/DDBJ whole genome shotgun (WGS) entry which is preliminary data.</text>
</comment>
<dbReference type="OrthoDB" id="247764at2"/>